<dbReference type="SUPFAM" id="SSF53474">
    <property type="entry name" value="alpha/beta-Hydrolases"/>
    <property type="match status" value="1"/>
</dbReference>
<dbReference type="GO" id="GO:0016787">
    <property type="term" value="F:hydrolase activity"/>
    <property type="evidence" value="ECO:0007669"/>
    <property type="project" value="UniProtKB-KW"/>
</dbReference>
<protein>
    <submittedName>
        <fullName evidence="3">Pimeloyl-ACP methyl ester carboxylesterase</fullName>
    </submittedName>
</protein>
<feature type="domain" description="AB hydrolase-1" evidence="2">
    <location>
        <begin position="44"/>
        <end position="271"/>
    </location>
</feature>
<dbReference type="Proteomes" id="UP000198876">
    <property type="component" value="Unassembled WGS sequence"/>
</dbReference>
<dbReference type="EMBL" id="FOOQ01000007">
    <property type="protein sequence ID" value="SFG96588.1"/>
    <property type="molecule type" value="Genomic_DNA"/>
</dbReference>
<reference evidence="4" key="1">
    <citation type="submission" date="2016-10" db="EMBL/GenBank/DDBJ databases">
        <authorList>
            <person name="Varghese N."/>
            <person name="Submissions S."/>
        </authorList>
    </citation>
    <scope>NUCLEOTIDE SEQUENCE [LARGE SCALE GENOMIC DNA]</scope>
    <source>
        <strain evidence="4">CGMCC 1.7739</strain>
    </source>
</reference>
<accession>A0A1I2W575</accession>
<keyword evidence="4" id="KW-1185">Reference proteome</keyword>
<dbReference type="Pfam" id="PF00561">
    <property type="entry name" value="Abhydrolase_1"/>
    <property type="match status" value="1"/>
</dbReference>
<dbReference type="InterPro" id="IPR050266">
    <property type="entry name" value="AB_hydrolase_sf"/>
</dbReference>
<keyword evidence="1" id="KW-0378">Hydrolase</keyword>
<dbReference type="PANTHER" id="PTHR43798:SF31">
    <property type="entry name" value="AB HYDROLASE SUPERFAMILY PROTEIN YCLE"/>
    <property type="match status" value="1"/>
</dbReference>
<dbReference type="PRINTS" id="PR00111">
    <property type="entry name" value="ABHYDROLASE"/>
</dbReference>
<dbReference type="GO" id="GO:0016020">
    <property type="term" value="C:membrane"/>
    <property type="evidence" value="ECO:0007669"/>
    <property type="project" value="TreeGrafter"/>
</dbReference>
<dbReference type="InterPro" id="IPR029058">
    <property type="entry name" value="AB_hydrolase_fold"/>
</dbReference>
<dbReference type="AlphaFoldDB" id="A0A1I2W575"/>
<dbReference type="RefSeq" id="WP_092893795.1">
    <property type="nucleotide sequence ID" value="NZ_FOOQ01000007.1"/>
</dbReference>
<dbReference type="PANTHER" id="PTHR43798">
    <property type="entry name" value="MONOACYLGLYCEROL LIPASE"/>
    <property type="match status" value="1"/>
</dbReference>
<name>A0A1I2W575_9EURY</name>
<dbReference type="OrthoDB" id="299757at2157"/>
<dbReference type="InterPro" id="IPR000073">
    <property type="entry name" value="AB_hydrolase_1"/>
</dbReference>
<dbReference type="STRING" id="553467.SAMN04488063_3442"/>
<evidence type="ECO:0000256" key="1">
    <source>
        <dbReference type="ARBA" id="ARBA00022801"/>
    </source>
</evidence>
<dbReference type="Gene3D" id="3.40.50.1820">
    <property type="entry name" value="alpha/beta hydrolase"/>
    <property type="match status" value="1"/>
</dbReference>
<evidence type="ECO:0000313" key="4">
    <source>
        <dbReference type="Proteomes" id="UP000198876"/>
    </source>
</evidence>
<organism evidence="3 4">
    <name type="scientific">Halopelagius inordinatus</name>
    <dbReference type="NCBI Taxonomy" id="553467"/>
    <lineage>
        <taxon>Archaea</taxon>
        <taxon>Methanobacteriati</taxon>
        <taxon>Methanobacteriota</taxon>
        <taxon>Stenosarchaea group</taxon>
        <taxon>Halobacteria</taxon>
        <taxon>Halobacteriales</taxon>
        <taxon>Haloferacaceae</taxon>
    </lineage>
</organism>
<proteinExistence type="predicted"/>
<gene>
    <name evidence="3" type="ORF">SAMN04488063_3442</name>
</gene>
<evidence type="ECO:0000259" key="2">
    <source>
        <dbReference type="Pfam" id="PF00561"/>
    </source>
</evidence>
<sequence>MSSSDFPLGYVKFDDVRESVPESTPIQVSESVTLETLHLPGPDPAIVFVHGGLGSLWNPYPQLDAFKGRHKLVTYALAGNGESTTRQEQTLSGHVSDLANLLDELDIECPIVHGHSYGTALAIEYAKRNPTAGLVLHAGGDHDLTPTWEKPLLRLFLALQLYKIPANDALIRQLAYSVGFHEGTSRAVVEDFLQSNPLPHRRSAWTTVTEAFWGYDGRLDIERVDAPTLVIHGPADGIVPIERARGTARRIPESVFCRLQRTGHVAMIERPNAYNSLLEALIKTVREDRDLEMTVRESVDENGSEVSEVR</sequence>
<evidence type="ECO:0000313" key="3">
    <source>
        <dbReference type="EMBL" id="SFG96588.1"/>
    </source>
</evidence>